<name>A0A6A6VAG5_9PLEO</name>
<proteinExistence type="predicted"/>
<protein>
    <submittedName>
        <fullName evidence="2">Uncharacterized protein</fullName>
    </submittedName>
</protein>
<feature type="compositionally biased region" description="Polar residues" evidence="1">
    <location>
        <begin position="109"/>
        <end position="126"/>
    </location>
</feature>
<gene>
    <name evidence="2" type="ORF">M011DRAFT_477220</name>
</gene>
<evidence type="ECO:0000256" key="1">
    <source>
        <dbReference type="SAM" id="MobiDB-lite"/>
    </source>
</evidence>
<reference evidence="2" key="1">
    <citation type="journal article" date="2020" name="Stud. Mycol.">
        <title>101 Dothideomycetes genomes: a test case for predicting lifestyles and emergence of pathogens.</title>
        <authorList>
            <person name="Haridas S."/>
            <person name="Albert R."/>
            <person name="Binder M."/>
            <person name="Bloem J."/>
            <person name="Labutti K."/>
            <person name="Salamov A."/>
            <person name="Andreopoulos B."/>
            <person name="Baker S."/>
            <person name="Barry K."/>
            <person name="Bills G."/>
            <person name="Bluhm B."/>
            <person name="Cannon C."/>
            <person name="Castanera R."/>
            <person name="Culley D."/>
            <person name="Daum C."/>
            <person name="Ezra D."/>
            <person name="Gonzalez J."/>
            <person name="Henrissat B."/>
            <person name="Kuo A."/>
            <person name="Liang C."/>
            <person name="Lipzen A."/>
            <person name="Lutzoni F."/>
            <person name="Magnuson J."/>
            <person name="Mondo S."/>
            <person name="Nolan M."/>
            <person name="Ohm R."/>
            <person name="Pangilinan J."/>
            <person name="Park H.-J."/>
            <person name="Ramirez L."/>
            <person name="Alfaro M."/>
            <person name="Sun H."/>
            <person name="Tritt A."/>
            <person name="Yoshinaga Y."/>
            <person name="Zwiers L.-H."/>
            <person name="Turgeon B."/>
            <person name="Goodwin S."/>
            <person name="Spatafora J."/>
            <person name="Crous P."/>
            <person name="Grigoriev I."/>
        </authorList>
    </citation>
    <scope>NUCLEOTIDE SEQUENCE</scope>
    <source>
        <strain evidence="2">CBS 119925</strain>
    </source>
</reference>
<sequence>MEAEVKGDAADSALDSARGTALHDTEMGNAEIAVHGEELLQHEQPRTDAHASITAPAGPTLRSVEDTVSQDTEMANAENAVQEGLSAQHEQSHLDHLLTSSAPEVHENSIGNTVGNANNDGSSVHTAQPLRRSTRSRAGSRKKTPSPSPLGRSGGGVKKSQPRGRTVAKKEPKKR</sequence>
<dbReference type="AlphaFoldDB" id="A0A6A6VAG5"/>
<feature type="compositionally biased region" description="Basic and acidic residues" evidence="1">
    <location>
        <begin position="34"/>
        <end position="49"/>
    </location>
</feature>
<keyword evidence="3" id="KW-1185">Reference proteome</keyword>
<dbReference type="Proteomes" id="UP000799440">
    <property type="component" value="Unassembled WGS sequence"/>
</dbReference>
<feature type="region of interest" description="Disordered" evidence="1">
    <location>
        <begin position="1"/>
        <end position="175"/>
    </location>
</feature>
<accession>A0A6A6VAG5</accession>
<evidence type="ECO:0000313" key="2">
    <source>
        <dbReference type="EMBL" id="KAF2747598.1"/>
    </source>
</evidence>
<dbReference type="EMBL" id="MU006572">
    <property type="protein sequence ID" value="KAF2747598.1"/>
    <property type="molecule type" value="Genomic_DNA"/>
</dbReference>
<feature type="compositionally biased region" description="Basic residues" evidence="1">
    <location>
        <begin position="132"/>
        <end position="144"/>
    </location>
</feature>
<evidence type="ECO:0000313" key="3">
    <source>
        <dbReference type="Proteomes" id="UP000799440"/>
    </source>
</evidence>
<organism evidence="2 3">
    <name type="scientific">Sporormia fimetaria CBS 119925</name>
    <dbReference type="NCBI Taxonomy" id="1340428"/>
    <lineage>
        <taxon>Eukaryota</taxon>
        <taxon>Fungi</taxon>
        <taxon>Dikarya</taxon>
        <taxon>Ascomycota</taxon>
        <taxon>Pezizomycotina</taxon>
        <taxon>Dothideomycetes</taxon>
        <taxon>Pleosporomycetidae</taxon>
        <taxon>Pleosporales</taxon>
        <taxon>Sporormiaceae</taxon>
        <taxon>Sporormia</taxon>
    </lineage>
</organism>